<evidence type="ECO:0000259" key="2">
    <source>
        <dbReference type="Pfam" id="PF03372"/>
    </source>
</evidence>
<proteinExistence type="predicted"/>
<dbReference type="InterPro" id="IPR036691">
    <property type="entry name" value="Endo/exonu/phosph_ase_sf"/>
</dbReference>
<reference evidence="3 4" key="1">
    <citation type="submission" date="2024-09" db="EMBL/GenBank/DDBJ databases">
        <title>Chromosome-scale assembly of Riccia sorocarpa.</title>
        <authorList>
            <person name="Paukszto L."/>
        </authorList>
    </citation>
    <scope>NUCLEOTIDE SEQUENCE [LARGE SCALE GENOMIC DNA]</scope>
    <source>
        <strain evidence="3">LP-2024</strain>
        <tissue evidence="3">Aerial parts of the thallus</tissue>
    </source>
</reference>
<protein>
    <recommendedName>
        <fullName evidence="2">Endonuclease/exonuclease/phosphatase domain-containing protein</fullName>
    </recommendedName>
</protein>
<dbReference type="Proteomes" id="UP001633002">
    <property type="component" value="Unassembled WGS sequence"/>
</dbReference>
<evidence type="ECO:0000313" key="4">
    <source>
        <dbReference type="Proteomes" id="UP001633002"/>
    </source>
</evidence>
<gene>
    <name evidence="3" type="ORF">R1sor_001728</name>
</gene>
<evidence type="ECO:0000313" key="3">
    <source>
        <dbReference type="EMBL" id="KAL3683706.1"/>
    </source>
</evidence>
<comment type="caution">
    <text evidence="3">The sequence shown here is derived from an EMBL/GenBank/DDBJ whole genome shotgun (WGS) entry which is preliminary data.</text>
</comment>
<dbReference type="EMBL" id="JBJQOH010000006">
    <property type="protein sequence ID" value="KAL3683706.1"/>
    <property type="molecule type" value="Genomic_DNA"/>
</dbReference>
<name>A0ABD3GYE3_9MARC</name>
<dbReference type="InterPro" id="IPR005135">
    <property type="entry name" value="Endo/exonuclease/phosphatase"/>
</dbReference>
<evidence type="ECO:0000256" key="1">
    <source>
        <dbReference type="SAM" id="Coils"/>
    </source>
</evidence>
<dbReference type="Gene3D" id="3.60.10.10">
    <property type="entry name" value="Endonuclease/exonuclease/phosphatase"/>
    <property type="match status" value="1"/>
</dbReference>
<accession>A0ABD3GYE3</accession>
<feature type="domain" description="Endonuclease/exonuclease/phosphatase" evidence="2">
    <location>
        <begin position="10"/>
        <end position="238"/>
    </location>
</feature>
<dbReference type="AlphaFoldDB" id="A0ABD3GYE3"/>
<dbReference type="SUPFAM" id="SSF56219">
    <property type="entry name" value="DNase I-like"/>
    <property type="match status" value="1"/>
</dbReference>
<keyword evidence="1" id="KW-0175">Coiled coil</keyword>
<feature type="coiled-coil region" evidence="1">
    <location>
        <begin position="311"/>
        <end position="338"/>
    </location>
</feature>
<organism evidence="3 4">
    <name type="scientific">Riccia sorocarpa</name>
    <dbReference type="NCBI Taxonomy" id="122646"/>
    <lineage>
        <taxon>Eukaryota</taxon>
        <taxon>Viridiplantae</taxon>
        <taxon>Streptophyta</taxon>
        <taxon>Embryophyta</taxon>
        <taxon>Marchantiophyta</taxon>
        <taxon>Marchantiopsida</taxon>
        <taxon>Marchantiidae</taxon>
        <taxon>Marchantiales</taxon>
        <taxon>Ricciaceae</taxon>
        <taxon>Riccia</taxon>
    </lineage>
</organism>
<sequence length="377" mass="42762">MSVAGEVVVATWNVNGFSSSDRVKAVEQWLKTRGKGVQILALQELKTGEQTAEFNLRRLMLGATCVIDYAGNEQGGAALIINQAIQVLESGVKGTGNFAWAKIKLQGKVFSVASVYGPHGNGAKIEFFSWLKDRADGEHWIMLGDWNMVLLREDTSGPSPLLKGEPLQTWNDLDLSWNLDDAWLKALQRKGPRFTRQAVRGQKLDQARLDRAYISCNSSWIKVVNCTTHDSSSAISDHYPVSIGMDITTRTPKKKKRVETYIKMDVETYIKMDVETLKNPWRQAQIKAAWEEGWSLSPDPILAWELAWGRARELFKSYKRLETEVREAELLEASILRRRSRIRWIKEGETNSKYFFNCLKAKHERERLTALVNAAGD</sequence>
<keyword evidence="4" id="KW-1185">Reference proteome</keyword>
<dbReference type="Pfam" id="PF03372">
    <property type="entry name" value="Exo_endo_phos"/>
    <property type="match status" value="1"/>
</dbReference>